<reference evidence="2" key="1">
    <citation type="journal article" date="2020" name="Nature">
        <title>Giant virus diversity and host interactions through global metagenomics.</title>
        <authorList>
            <person name="Schulz F."/>
            <person name="Roux S."/>
            <person name="Paez-Espino D."/>
            <person name="Jungbluth S."/>
            <person name="Walsh D.A."/>
            <person name="Denef V.J."/>
            <person name="McMahon K.D."/>
            <person name="Konstantinidis K.T."/>
            <person name="Eloe-Fadrosh E.A."/>
            <person name="Kyrpides N.C."/>
            <person name="Woyke T."/>
        </authorList>
    </citation>
    <scope>NUCLEOTIDE SEQUENCE</scope>
    <source>
        <strain evidence="2">GVMAG-M-3300023179-90</strain>
    </source>
</reference>
<dbReference type="EMBL" id="MN739925">
    <property type="protein sequence ID" value="QHT77998.1"/>
    <property type="molecule type" value="Genomic_DNA"/>
</dbReference>
<sequence length="90" mass="11076">MNIEEYVNKIKILEYENMQLKNKLKTYTAPTRNTKYYETHKEDIIQKTKEYKNNLPLEKKKEYARRAYLKKKDRMNSLKENNEEPKNETI</sequence>
<evidence type="ECO:0000313" key="2">
    <source>
        <dbReference type="EMBL" id="QHT77998.1"/>
    </source>
</evidence>
<dbReference type="AlphaFoldDB" id="A0A6C0HBM9"/>
<organism evidence="2">
    <name type="scientific">viral metagenome</name>
    <dbReference type="NCBI Taxonomy" id="1070528"/>
    <lineage>
        <taxon>unclassified sequences</taxon>
        <taxon>metagenomes</taxon>
        <taxon>organismal metagenomes</taxon>
    </lineage>
</organism>
<feature type="compositionally biased region" description="Basic and acidic residues" evidence="1">
    <location>
        <begin position="74"/>
        <end position="90"/>
    </location>
</feature>
<protein>
    <submittedName>
        <fullName evidence="2">Uncharacterized protein</fullName>
    </submittedName>
</protein>
<evidence type="ECO:0000256" key="1">
    <source>
        <dbReference type="SAM" id="MobiDB-lite"/>
    </source>
</evidence>
<feature type="region of interest" description="Disordered" evidence="1">
    <location>
        <begin position="70"/>
        <end position="90"/>
    </location>
</feature>
<proteinExistence type="predicted"/>
<accession>A0A6C0HBM9</accession>
<name>A0A6C0HBM9_9ZZZZ</name>